<gene>
    <name evidence="1" type="ORF">Aiant_00020</name>
</gene>
<evidence type="ECO:0000313" key="2">
    <source>
        <dbReference type="Proteomes" id="UP000676967"/>
    </source>
</evidence>
<organism evidence="1 2">
    <name type="scientific">Actinoplanes ianthinogenes</name>
    <dbReference type="NCBI Taxonomy" id="122358"/>
    <lineage>
        <taxon>Bacteria</taxon>
        <taxon>Bacillati</taxon>
        <taxon>Actinomycetota</taxon>
        <taxon>Actinomycetes</taxon>
        <taxon>Micromonosporales</taxon>
        <taxon>Micromonosporaceae</taxon>
        <taxon>Actinoplanes</taxon>
    </lineage>
</organism>
<sequence length="56" mass="5794">MWGGGAVAVQVRHDLPLLLVQRVRSSGTRVVAAYGVVPGTPASAQVVREALAAAKR</sequence>
<evidence type="ECO:0000313" key="1">
    <source>
        <dbReference type="EMBL" id="BCJ39345.1"/>
    </source>
</evidence>
<protein>
    <submittedName>
        <fullName evidence="1">Uncharacterized protein</fullName>
    </submittedName>
</protein>
<dbReference type="EMBL" id="AP023356">
    <property type="protein sequence ID" value="BCJ39345.1"/>
    <property type="molecule type" value="Genomic_DNA"/>
</dbReference>
<dbReference type="Proteomes" id="UP000676967">
    <property type="component" value="Chromosome"/>
</dbReference>
<name>A0ABM7LJB2_9ACTN</name>
<reference evidence="1 2" key="1">
    <citation type="submission" date="2020-08" db="EMBL/GenBank/DDBJ databases">
        <title>Whole genome shotgun sequence of Actinoplanes ianthinogenes NBRC 13996.</title>
        <authorList>
            <person name="Komaki H."/>
            <person name="Tamura T."/>
        </authorList>
    </citation>
    <scope>NUCLEOTIDE SEQUENCE [LARGE SCALE GENOMIC DNA]</scope>
    <source>
        <strain evidence="1 2">NBRC 13996</strain>
    </source>
</reference>
<keyword evidence="2" id="KW-1185">Reference proteome</keyword>
<proteinExistence type="predicted"/>
<accession>A0ABM7LJB2</accession>